<gene>
    <name evidence="1" type="ORF">VNO77_25000</name>
</gene>
<dbReference type="EMBL" id="JAYMYQ010000005">
    <property type="protein sequence ID" value="KAK7330800.1"/>
    <property type="molecule type" value="Genomic_DNA"/>
</dbReference>
<evidence type="ECO:0000313" key="1">
    <source>
        <dbReference type="EMBL" id="KAK7330800.1"/>
    </source>
</evidence>
<name>A0AAN9QAI0_CANGL</name>
<comment type="caution">
    <text evidence="1">The sequence shown here is derived from an EMBL/GenBank/DDBJ whole genome shotgun (WGS) entry which is preliminary data.</text>
</comment>
<evidence type="ECO:0000313" key="2">
    <source>
        <dbReference type="Proteomes" id="UP001367508"/>
    </source>
</evidence>
<dbReference type="AlphaFoldDB" id="A0AAN9QAI0"/>
<reference evidence="1 2" key="1">
    <citation type="submission" date="2024-01" db="EMBL/GenBank/DDBJ databases">
        <title>The genomes of 5 underutilized Papilionoideae crops provide insights into root nodulation and disease resistanc.</title>
        <authorList>
            <person name="Jiang F."/>
        </authorList>
    </citation>
    <scope>NUCLEOTIDE SEQUENCE [LARGE SCALE GENOMIC DNA]</scope>
    <source>
        <strain evidence="1">LVBAO_FW01</strain>
        <tissue evidence="1">Leaves</tissue>
    </source>
</reference>
<dbReference type="Proteomes" id="UP001367508">
    <property type="component" value="Unassembled WGS sequence"/>
</dbReference>
<protein>
    <submittedName>
        <fullName evidence="1">Uncharacterized protein</fullName>
    </submittedName>
</protein>
<keyword evidence="2" id="KW-1185">Reference proteome</keyword>
<proteinExistence type="predicted"/>
<organism evidence="1 2">
    <name type="scientific">Canavalia gladiata</name>
    <name type="common">Sword bean</name>
    <name type="synonym">Dolichos gladiatus</name>
    <dbReference type="NCBI Taxonomy" id="3824"/>
    <lineage>
        <taxon>Eukaryota</taxon>
        <taxon>Viridiplantae</taxon>
        <taxon>Streptophyta</taxon>
        <taxon>Embryophyta</taxon>
        <taxon>Tracheophyta</taxon>
        <taxon>Spermatophyta</taxon>
        <taxon>Magnoliopsida</taxon>
        <taxon>eudicotyledons</taxon>
        <taxon>Gunneridae</taxon>
        <taxon>Pentapetalae</taxon>
        <taxon>rosids</taxon>
        <taxon>fabids</taxon>
        <taxon>Fabales</taxon>
        <taxon>Fabaceae</taxon>
        <taxon>Papilionoideae</taxon>
        <taxon>50 kb inversion clade</taxon>
        <taxon>NPAAA clade</taxon>
        <taxon>indigoferoid/millettioid clade</taxon>
        <taxon>Phaseoleae</taxon>
        <taxon>Canavalia</taxon>
    </lineage>
</organism>
<accession>A0AAN9QAI0</accession>
<sequence length="202" mass="22744">MEEEGRVVLECRGGRVGGRLYRKEREWVGVWNTSGKGENMKKGTDAVHLKVDKTIVTVIGSLRKSHDQHHPWTSIKISTANGHDWNQTDNLFILFGLSLSGSPLSLILRDTQISTHAITTRVFPQANNVAFSNFFFSPIFPSPVVSHCEKKNNFVCFFLVSREDSRVGGRIKVFALPCVFLRLLDAERFGNKCLSIIVVLVR</sequence>